<evidence type="ECO:0008006" key="4">
    <source>
        <dbReference type="Google" id="ProtNLM"/>
    </source>
</evidence>
<evidence type="ECO:0000256" key="1">
    <source>
        <dbReference type="ARBA" id="ARBA00022481"/>
    </source>
</evidence>
<keyword evidence="1" id="KW-0488">Methylation</keyword>
<dbReference type="PROSITE" id="PS00409">
    <property type="entry name" value="PROKAR_NTER_METHYL"/>
    <property type="match status" value="1"/>
</dbReference>
<proteinExistence type="predicted"/>
<dbReference type="GO" id="GO:0015627">
    <property type="term" value="C:type II protein secretion system complex"/>
    <property type="evidence" value="ECO:0007669"/>
    <property type="project" value="InterPro"/>
</dbReference>
<name>K1YAQ3_9BACT</name>
<dbReference type="Gene3D" id="3.30.700.10">
    <property type="entry name" value="Glycoprotein, Type 4 Pilin"/>
    <property type="match status" value="1"/>
</dbReference>
<organism evidence="3">
    <name type="scientific">uncultured bacterium</name>
    <name type="common">gcode 4</name>
    <dbReference type="NCBI Taxonomy" id="1234023"/>
    <lineage>
        <taxon>Bacteria</taxon>
        <taxon>environmental samples</taxon>
    </lineage>
</organism>
<dbReference type="InterPro" id="IPR012902">
    <property type="entry name" value="N_methyl_site"/>
</dbReference>
<protein>
    <recommendedName>
        <fullName evidence="4">Prepilin-type N-terminal cleavage/methylation domain-containing protein</fullName>
    </recommendedName>
</protein>
<evidence type="ECO:0000313" key="3">
    <source>
        <dbReference type="EMBL" id="EKD29483.1"/>
    </source>
</evidence>
<keyword evidence="2" id="KW-1133">Transmembrane helix</keyword>
<sequence length="260" mass="27913">MKTDISKAGFTLIELLVVITILAIISITAYTNFSGSTDKAKNSTKLGHIATIETGLNTFFMEKNYYPMPSQYSATNLWGYSGAVSANLCNTFSGSKSGEQITAITYTLTKGGGNIYSSGNTVVVGAKWTIDSDVLSKQYLSQDLLDPMLKDIRIWDTNVFKDYGLGEYIYGVYAKVNTDWTSTSKKGSAYNVAMVVSDDVKGWAVTKISGNFDKSICVGCPDTLIWSGGTANTSLKDGAVYTGSLVDSGSVNMAYPISGF</sequence>
<keyword evidence="2" id="KW-0472">Membrane</keyword>
<dbReference type="EMBL" id="AMFJ01034388">
    <property type="protein sequence ID" value="EKD29483.1"/>
    <property type="molecule type" value="Genomic_DNA"/>
</dbReference>
<dbReference type="AlphaFoldDB" id="K1YAQ3"/>
<comment type="caution">
    <text evidence="3">The sequence shown here is derived from an EMBL/GenBank/DDBJ whole genome shotgun (WGS) entry which is preliminary data.</text>
</comment>
<dbReference type="InterPro" id="IPR000983">
    <property type="entry name" value="Bac_GSPG_pilin"/>
</dbReference>
<dbReference type="GO" id="GO:0015628">
    <property type="term" value="P:protein secretion by the type II secretion system"/>
    <property type="evidence" value="ECO:0007669"/>
    <property type="project" value="InterPro"/>
</dbReference>
<reference evidence="3" key="1">
    <citation type="journal article" date="2012" name="Science">
        <title>Fermentation, hydrogen, and sulfur metabolism in multiple uncultivated bacterial phyla.</title>
        <authorList>
            <person name="Wrighton K.C."/>
            <person name="Thomas B.C."/>
            <person name="Sharon I."/>
            <person name="Miller C.S."/>
            <person name="Castelle C.J."/>
            <person name="VerBerkmoes N.C."/>
            <person name="Wilkins M.J."/>
            <person name="Hettich R.L."/>
            <person name="Lipton M.S."/>
            <person name="Williams K.H."/>
            <person name="Long P.E."/>
            <person name="Banfield J.F."/>
        </authorList>
    </citation>
    <scope>NUCLEOTIDE SEQUENCE [LARGE SCALE GENOMIC DNA]</scope>
</reference>
<dbReference type="NCBIfam" id="TIGR02532">
    <property type="entry name" value="IV_pilin_GFxxxE"/>
    <property type="match status" value="1"/>
</dbReference>
<dbReference type="Pfam" id="PF07963">
    <property type="entry name" value="N_methyl"/>
    <property type="match status" value="1"/>
</dbReference>
<gene>
    <name evidence="3" type="ORF">ACD_78C00388G0003</name>
</gene>
<dbReference type="InterPro" id="IPR045584">
    <property type="entry name" value="Pilin-like"/>
</dbReference>
<evidence type="ECO:0000256" key="2">
    <source>
        <dbReference type="SAM" id="Phobius"/>
    </source>
</evidence>
<accession>K1YAQ3</accession>
<feature type="transmembrane region" description="Helical" evidence="2">
    <location>
        <begin position="12"/>
        <end position="33"/>
    </location>
</feature>
<dbReference type="SUPFAM" id="SSF54523">
    <property type="entry name" value="Pili subunits"/>
    <property type="match status" value="1"/>
</dbReference>
<keyword evidence="2" id="KW-0812">Transmembrane</keyword>
<dbReference type="PRINTS" id="PR00813">
    <property type="entry name" value="BCTERIALGSPG"/>
</dbReference>